<dbReference type="EMBL" id="CAJOBJ010240964">
    <property type="protein sequence ID" value="CAF5075279.1"/>
    <property type="molecule type" value="Genomic_DNA"/>
</dbReference>
<protein>
    <submittedName>
        <fullName evidence="1">Uncharacterized protein</fullName>
    </submittedName>
</protein>
<dbReference type="AlphaFoldDB" id="A0A8S3EF17"/>
<dbReference type="Proteomes" id="UP000681720">
    <property type="component" value="Unassembled WGS sequence"/>
</dbReference>
<proteinExistence type="predicted"/>
<gene>
    <name evidence="1" type="ORF">GIL414_LOCUS61379</name>
</gene>
<feature type="non-terminal residue" evidence="1">
    <location>
        <position position="31"/>
    </location>
</feature>
<comment type="caution">
    <text evidence="1">The sequence shown here is derived from an EMBL/GenBank/DDBJ whole genome shotgun (WGS) entry which is preliminary data.</text>
</comment>
<accession>A0A8S3EF17</accession>
<organism evidence="1 2">
    <name type="scientific">Rotaria magnacalcarata</name>
    <dbReference type="NCBI Taxonomy" id="392030"/>
    <lineage>
        <taxon>Eukaryota</taxon>
        <taxon>Metazoa</taxon>
        <taxon>Spiralia</taxon>
        <taxon>Gnathifera</taxon>
        <taxon>Rotifera</taxon>
        <taxon>Eurotatoria</taxon>
        <taxon>Bdelloidea</taxon>
        <taxon>Philodinida</taxon>
        <taxon>Philodinidae</taxon>
        <taxon>Rotaria</taxon>
    </lineage>
</organism>
<evidence type="ECO:0000313" key="1">
    <source>
        <dbReference type="EMBL" id="CAF5075279.1"/>
    </source>
</evidence>
<evidence type="ECO:0000313" key="2">
    <source>
        <dbReference type="Proteomes" id="UP000681720"/>
    </source>
</evidence>
<name>A0A8S3EF17_9BILA</name>
<reference evidence="1" key="1">
    <citation type="submission" date="2021-02" db="EMBL/GenBank/DDBJ databases">
        <authorList>
            <person name="Nowell W R."/>
        </authorList>
    </citation>
    <scope>NUCLEOTIDE SEQUENCE</scope>
</reference>
<sequence>MDNDDSDSKKSEAQYLGKLEYSLDYDFQRQE</sequence>